<protein>
    <submittedName>
        <fullName evidence="1">Uncharacterized protein</fullName>
    </submittedName>
</protein>
<evidence type="ECO:0000313" key="1">
    <source>
        <dbReference type="EMBL" id="GGC21893.1"/>
    </source>
</evidence>
<proteinExistence type="predicted"/>
<name>A0ABQ1LB91_9SPHI</name>
<reference evidence="2" key="1">
    <citation type="journal article" date="2019" name="Int. J. Syst. Evol. Microbiol.">
        <title>The Global Catalogue of Microorganisms (GCM) 10K type strain sequencing project: providing services to taxonomists for standard genome sequencing and annotation.</title>
        <authorList>
            <consortium name="The Broad Institute Genomics Platform"/>
            <consortium name="The Broad Institute Genome Sequencing Center for Infectious Disease"/>
            <person name="Wu L."/>
            <person name="Ma J."/>
        </authorList>
    </citation>
    <scope>NUCLEOTIDE SEQUENCE [LARGE SCALE GENOMIC DNA]</scope>
    <source>
        <strain evidence="2">CGMCC 1.15342</strain>
    </source>
</reference>
<keyword evidence="2" id="KW-1185">Reference proteome</keyword>
<evidence type="ECO:0000313" key="2">
    <source>
        <dbReference type="Proteomes" id="UP000597338"/>
    </source>
</evidence>
<sequence>MLTERLLTVALPGREELLMSRTVTLLRVTRSISLRRGPLTYVRLLYTYVLLMMVVRL</sequence>
<comment type="caution">
    <text evidence="1">The sequence shown here is derived from an EMBL/GenBank/DDBJ whole genome shotgun (WGS) entry which is preliminary data.</text>
</comment>
<dbReference type="EMBL" id="BMIK01000002">
    <property type="protein sequence ID" value="GGC21893.1"/>
    <property type="molecule type" value="Genomic_DNA"/>
</dbReference>
<accession>A0ABQ1LB91</accession>
<dbReference type="Proteomes" id="UP000597338">
    <property type="component" value="Unassembled WGS sequence"/>
</dbReference>
<gene>
    <name evidence="1" type="ORF">GCM10011386_12330</name>
</gene>
<organism evidence="1 2">
    <name type="scientific">Parapedobacter defluvii</name>
    <dbReference type="NCBI Taxonomy" id="2045106"/>
    <lineage>
        <taxon>Bacteria</taxon>
        <taxon>Pseudomonadati</taxon>
        <taxon>Bacteroidota</taxon>
        <taxon>Sphingobacteriia</taxon>
        <taxon>Sphingobacteriales</taxon>
        <taxon>Sphingobacteriaceae</taxon>
        <taxon>Parapedobacter</taxon>
    </lineage>
</organism>